<organism evidence="2 3">
    <name type="scientific">Lacinutrix gracilariae</name>
    <dbReference type="NCBI Taxonomy" id="1747198"/>
    <lineage>
        <taxon>Bacteria</taxon>
        <taxon>Pseudomonadati</taxon>
        <taxon>Bacteroidota</taxon>
        <taxon>Flavobacteriia</taxon>
        <taxon>Flavobacteriales</taxon>
        <taxon>Flavobacteriaceae</taxon>
        <taxon>Lacinutrix</taxon>
    </lineage>
</organism>
<keyword evidence="1" id="KW-0472">Membrane</keyword>
<evidence type="ECO:0000256" key="1">
    <source>
        <dbReference type="SAM" id="Phobius"/>
    </source>
</evidence>
<keyword evidence="1" id="KW-0812">Transmembrane</keyword>
<name>A0ABW5K353_9FLAO</name>
<comment type="caution">
    <text evidence="2">The sequence shown here is derived from an EMBL/GenBank/DDBJ whole genome shotgun (WGS) entry which is preliminary data.</text>
</comment>
<proteinExistence type="predicted"/>
<gene>
    <name evidence="2" type="ORF">ACFSSB_09385</name>
</gene>
<evidence type="ECO:0000313" key="2">
    <source>
        <dbReference type="EMBL" id="MFD2542529.1"/>
    </source>
</evidence>
<dbReference type="Proteomes" id="UP001597467">
    <property type="component" value="Unassembled WGS sequence"/>
</dbReference>
<keyword evidence="3" id="KW-1185">Reference proteome</keyword>
<accession>A0ABW5K353</accession>
<reference evidence="3" key="1">
    <citation type="journal article" date="2019" name="Int. J. Syst. Evol. Microbiol.">
        <title>The Global Catalogue of Microorganisms (GCM) 10K type strain sequencing project: providing services to taxonomists for standard genome sequencing and annotation.</title>
        <authorList>
            <consortium name="The Broad Institute Genomics Platform"/>
            <consortium name="The Broad Institute Genome Sequencing Center for Infectious Disease"/>
            <person name="Wu L."/>
            <person name="Ma J."/>
        </authorList>
    </citation>
    <scope>NUCLEOTIDE SEQUENCE [LARGE SCALE GENOMIC DNA]</scope>
    <source>
        <strain evidence="3">KCTC 42808</strain>
    </source>
</reference>
<protein>
    <submittedName>
        <fullName evidence="2">Uncharacterized protein</fullName>
    </submittedName>
</protein>
<evidence type="ECO:0000313" key="3">
    <source>
        <dbReference type="Proteomes" id="UP001597467"/>
    </source>
</evidence>
<dbReference type="Gene3D" id="3.40.30.10">
    <property type="entry name" value="Glutaredoxin"/>
    <property type="match status" value="1"/>
</dbReference>
<keyword evidence="1" id="KW-1133">Transmembrane helix</keyword>
<dbReference type="EMBL" id="JBHULM010000011">
    <property type="protein sequence ID" value="MFD2542529.1"/>
    <property type="molecule type" value="Genomic_DNA"/>
</dbReference>
<sequence length="238" mass="27825">MNKKLIKRNVILGILFFLPVLFLLFLYPAKHNYIALDILEENVLDITSFSSLEKDTIQLKDHITILGFLGNKPIDKLIAMSNLKELMYDKFKGFKKFQIVMIVPESAKAEVEQLKSELSKYEYLAYWKYVFASDKEIKKVYNSLHLIKDLDANLATNDVVIIDKELNLRGRIDDRADNEKAKNKPAYQLKSYDCIEVAELKNKMSEDLRILFTEYRQKRKGNFNSETRRANDLKNVTE</sequence>
<feature type="transmembrane region" description="Helical" evidence="1">
    <location>
        <begin position="9"/>
        <end position="27"/>
    </location>
</feature>
<dbReference type="RefSeq" id="WP_379903503.1">
    <property type="nucleotide sequence ID" value="NZ_JBHULM010000011.1"/>
</dbReference>